<dbReference type="Proteomes" id="UP000748067">
    <property type="component" value="Unassembled WGS sequence"/>
</dbReference>
<keyword evidence="2" id="KW-1185">Reference proteome</keyword>
<comment type="caution">
    <text evidence="1">The sequence shown here is derived from an EMBL/GenBank/DDBJ whole genome shotgun (WGS) entry which is preliminary data.</text>
</comment>
<accession>A0ABQ6ZNA8</accession>
<gene>
    <name evidence="1" type="ORF">PSAN_57730</name>
</gene>
<proteinExistence type="predicted"/>
<dbReference type="SUPFAM" id="SSF56954">
    <property type="entry name" value="Outer membrane efflux proteins (OEP)"/>
    <property type="match status" value="1"/>
</dbReference>
<protein>
    <submittedName>
        <fullName evidence="1">Uncharacterized protein</fullName>
    </submittedName>
</protein>
<dbReference type="Gene3D" id="1.20.1600.10">
    <property type="entry name" value="Outer membrane efflux proteins (OEP)"/>
    <property type="match status" value="1"/>
</dbReference>
<name>A0ABQ6ZNA8_9PSED</name>
<dbReference type="EMBL" id="JXDI01000005">
    <property type="protein sequence ID" value="KAF2405883.1"/>
    <property type="molecule type" value="Genomic_DNA"/>
</dbReference>
<evidence type="ECO:0000313" key="2">
    <source>
        <dbReference type="Proteomes" id="UP000748067"/>
    </source>
</evidence>
<reference evidence="1 2" key="1">
    <citation type="submission" date="2015-01" db="EMBL/GenBank/DDBJ databases">
        <title>Genome Sequence of Pseudomonas antarctica CMS 35.</title>
        <authorList>
            <person name="Voget S."/>
            <person name="Chow J."/>
            <person name="Daniel R."/>
            <person name="Streit W."/>
        </authorList>
    </citation>
    <scope>NUCLEOTIDE SEQUENCE [LARGE SCALE GENOMIC DNA]</scope>
    <source>
        <strain evidence="1 2">CMS 35</strain>
    </source>
</reference>
<organism evidence="1 2">
    <name type="scientific">Pseudomonas antarctica</name>
    <dbReference type="NCBI Taxonomy" id="219572"/>
    <lineage>
        <taxon>Bacteria</taxon>
        <taxon>Pseudomonadati</taxon>
        <taxon>Pseudomonadota</taxon>
        <taxon>Gammaproteobacteria</taxon>
        <taxon>Pseudomonadales</taxon>
        <taxon>Pseudomonadaceae</taxon>
        <taxon>Pseudomonas</taxon>
    </lineage>
</organism>
<evidence type="ECO:0000313" key="1">
    <source>
        <dbReference type="EMBL" id="KAF2405883.1"/>
    </source>
</evidence>
<sequence length="86" mass="9027">MLGSINGVSKPSSCVAAQYAEDRSTSGDRQRAVAYLDGVTAHVAALQAKRRVWQLQTRQLSANVGLIKALGGGWNVAPLAASNPIH</sequence>